<dbReference type="PANTHER" id="PTHR12126:SF16">
    <property type="entry name" value="MIOREX COMPLEX COMPONENT 2"/>
    <property type="match status" value="1"/>
</dbReference>
<dbReference type="InterPro" id="IPR051207">
    <property type="entry name" value="ComplexI_NDUFA9_subunit"/>
</dbReference>
<dbReference type="Gene3D" id="3.40.50.720">
    <property type="entry name" value="NAD(P)-binding Rossmann-like Domain"/>
    <property type="match status" value="1"/>
</dbReference>
<evidence type="ECO:0000313" key="2">
    <source>
        <dbReference type="EMBL" id="KAG5293699.1"/>
    </source>
</evidence>
<dbReference type="GO" id="GO:0044877">
    <property type="term" value="F:protein-containing complex binding"/>
    <property type="evidence" value="ECO:0007669"/>
    <property type="project" value="TreeGrafter"/>
</dbReference>
<proteinExistence type="predicted"/>
<sequence>MQMAATKRIVVAGGSGFLGSRICKSAVARGWEVVSLSRHGEPAWGTVTLSSHAPRWAKSVEWAKADILKPATYKPFLKDASAVVHSMGILLEADYKGIVQGRESVISGLQKLFATSRPGSQNPLQRQEGEELTAFSGGQLTYELMNRDSAVALAQEAVYENVPTFAFISAAAGAPVVPERYVTSKRDAEALISSNLPDLRSIFIRPTFMYDSSRKLTLPIALGGIVGSEVNALLGGRLSFLGMMTAKPLNVNIVSEAVVEAIGDDNVQGVVGPKKIETLATKGWRRSML</sequence>
<dbReference type="EMBL" id="JAEVHI010000004">
    <property type="protein sequence ID" value="KAG5293699.1"/>
    <property type="molecule type" value="Genomic_DNA"/>
</dbReference>
<dbReference type="Proteomes" id="UP000670092">
    <property type="component" value="Unassembled WGS sequence"/>
</dbReference>
<evidence type="ECO:0000313" key="3">
    <source>
        <dbReference type="Proteomes" id="UP000670092"/>
    </source>
</evidence>
<dbReference type="Pfam" id="PF01370">
    <property type="entry name" value="Epimerase"/>
    <property type="match status" value="1"/>
</dbReference>
<dbReference type="InterPro" id="IPR001509">
    <property type="entry name" value="Epimerase_deHydtase"/>
</dbReference>
<evidence type="ECO:0000259" key="1">
    <source>
        <dbReference type="Pfam" id="PF01370"/>
    </source>
</evidence>
<dbReference type="VEuPathDB" id="FungiDB:I7I52_05103"/>
<gene>
    <name evidence="2" type="ORF">I7I52_05103</name>
</gene>
<accession>A0A8H7YQB1</accession>
<reference evidence="2 3" key="1">
    <citation type="submission" date="2021-01" db="EMBL/GenBank/DDBJ databases">
        <title>Chromosome-level genome assembly of a human fungal pathogen reveals clustering of transcriptionally co-regulated genes.</title>
        <authorList>
            <person name="Voorhies M."/>
            <person name="Cohen S."/>
            <person name="Shea T.P."/>
            <person name="Petrus S."/>
            <person name="Munoz J.F."/>
            <person name="Poplawski S."/>
            <person name="Goldman W.E."/>
            <person name="Michael T."/>
            <person name="Cuomo C.A."/>
            <person name="Sil A."/>
            <person name="Beyhan S."/>
        </authorList>
    </citation>
    <scope>NUCLEOTIDE SEQUENCE [LARGE SCALE GENOMIC DNA]</scope>
    <source>
        <strain evidence="2 3">G184AR</strain>
    </source>
</reference>
<protein>
    <submittedName>
        <fullName evidence="2">Mitochondrion protein</fullName>
    </submittedName>
</protein>
<comment type="caution">
    <text evidence="2">The sequence shown here is derived from an EMBL/GenBank/DDBJ whole genome shotgun (WGS) entry which is preliminary data.</text>
</comment>
<dbReference type="AlphaFoldDB" id="A0A8H7YQB1"/>
<organism evidence="2 3">
    <name type="scientific">Ajellomyces capsulatus</name>
    <name type="common">Darling's disease fungus</name>
    <name type="synonym">Histoplasma capsulatum</name>
    <dbReference type="NCBI Taxonomy" id="5037"/>
    <lineage>
        <taxon>Eukaryota</taxon>
        <taxon>Fungi</taxon>
        <taxon>Dikarya</taxon>
        <taxon>Ascomycota</taxon>
        <taxon>Pezizomycotina</taxon>
        <taxon>Eurotiomycetes</taxon>
        <taxon>Eurotiomycetidae</taxon>
        <taxon>Onygenales</taxon>
        <taxon>Ajellomycetaceae</taxon>
        <taxon>Histoplasma</taxon>
    </lineage>
</organism>
<dbReference type="GO" id="GO:0005739">
    <property type="term" value="C:mitochondrion"/>
    <property type="evidence" value="ECO:0007669"/>
    <property type="project" value="TreeGrafter"/>
</dbReference>
<dbReference type="PANTHER" id="PTHR12126">
    <property type="entry name" value="NADH-UBIQUINONE OXIDOREDUCTASE 39 KDA SUBUNIT-RELATED"/>
    <property type="match status" value="1"/>
</dbReference>
<dbReference type="InterPro" id="IPR036291">
    <property type="entry name" value="NAD(P)-bd_dom_sf"/>
</dbReference>
<dbReference type="SUPFAM" id="SSF51735">
    <property type="entry name" value="NAD(P)-binding Rossmann-fold domains"/>
    <property type="match status" value="1"/>
</dbReference>
<dbReference type="OrthoDB" id="276721at2759"/>
<name>A0A8H7YQB1_AJECA</name>
<feature type="domain" description="NAD-dependent epimerase/dehydratase" evidence="1">
    <location>
        <begin position="9"/>
        <end position="86"/>
    </location>
</feature>